<dbReference type="STRING" id="560819.SAMN05428998_105210"/>
<name>A0A1Y6BR77_9PROT</name>
<accession>A0A1Y6BR77</accession>
<evidence type="ECO:0000313" key="2">
    <source>
        <dbReference type="EMBL" id="SMF13909.1"/>
    </source>
</evidence>
<evidence type="ECO:0000313" key="3">
    <source>
        <dbReference type="Proteomes" id="UP000192917"/>
    </source>
</evidence>
<reference evidence="2 3" key="1">
    <citation type="submission" date="2017-04" db="EMBL/GenBank/DDBJ databases">
        <authorList>
            <person name="Afonso C.L."/>
            <person name="Miller P.J."/>
            <person name="Scott M.A."/>
            <person name="Spackman E."/>
            <person name="Goraichik I."/>
            <person name="Dimitrov K.M."/>
            <person name="Suarez D.L."/>
            <person name="Swayne D.E."/>
        </authorList>
    </citation>
    <scope>NUCLEOTIDE SEQUENCE [LARGE SCALE GENOMIC DNA]</scope>
    <source>
        <strain evidence="2 3">USBA 355</strain>
    </source>
</reference>
<keyword evidence="3" id="KW-1185">Reference proteome</keyword>
<evidence type="ECO:0000256" key="1">
    <source>
        <dbReference type="SAM" id="MobiDB-lite"/>
    </source>
</evidence>
<organism evidence="2 3">
    <name type="scientific">Tistlia consotensis USBA 355</name>
    <dbReference type="NCBI Taxonomy" id="560819"/>
    <lineage>
        <taxon>Bacteria</taxon>
        <taxon>Pseudomonadati</taxon>
        <taxon>Pseudomonadota</taxon>
        <taxon>Alphaproteobacteria</taxon>
        <taxon>Rhodospirillales</taxon>
        <taxon>Rhodovibrionaceae</taxon>
        <taxon>Tistlia</taxon>
    </lineage>
</organism>
<proteinExistence type="predicted"/>
<sequence>MARSRHPRSSPGLLPALLSLVLLAPVLLAPVLLAPPAVAEEAAPTPAPTQSAQPAEPAEPAEPCGACTGSLVKAWRIRHGDPKHPAPTKFLNHKGKDSKDSNLAD</sequence>
<dbReference type="Proteomes" id="UP000192917">
    <property type="component" value="Unassembled WGS sequence"/>
</dbReference>
<dbReference type="EMBL" id="FWZX01000005">
    <property type="protein sequence ID" value="SMF13909.1"/>
    <property type="molecule type" value="Genomic_DNA"/>
</dbReference>
<protein>
    <submittedName>
        <fullName evidence="2">Uncharacterized protein</fullName>
    </submittedName>
</protein>
<feature type="region of interest" description="Disordered" evidence="1">
    <location>
        <begin position="40"/>
        <end position="105"/>
    </location>
</feature>
<dbReference type="AlphaFoldDB" id="A0A1Y6BR77"/>
<feature type="compositionally biased region" description="Basic and acidic residues" evidence="1">
    <location>
        <begin position="94"/>
        <end position="105"/>
    </location>
</feature>
<gene>
    <name evidence="2" type="ORF">SAMN05428998_105210</name>
</gene>
<feature type="compositionally biased region" description="Low complexity" evidence="1">
    <location>
        <begin position="40"/>
        <end position="63"/>
    </location>
</feature>
<dbReference type="RefSeq" id="WP_085122239.1">
    <property type="nucleotide sequence ID" value="NZ_FWZX01000005.1"/>
</dbReference>